<gene>
    <name evidence="2" type="ORF">BJG266_LOCUS44580</name>
    <name evidence="3" type="ORF">QVE165_LOCUS61555</name>
</gene>
<reference evidence="2" key="1">
    <citation type="submission" date="2021-02" db="EMBL/GenBank/DDBJ databases">
        <authorList>
            <person name="Nowell W R."/>
        </authorList>
    </citation>
    <scope>NUCLEOTIDE SEQUENCE</scope>
</reference>
<dbReference type="OrthoDB" id="6499973at2759"/>
<keyword evidence="1" id="KW-0812">Transmembrane</keyword>
<evidence type="ECO:0000313" key="5">
    <source>
        <dbReference type="Proteomes" id="UP000663877"/>
    </source>
</evidence>
<name>A0A815V8P7_9BILA</name>
<dbReference type="InterPro" id="IPR011701">
    <property type="entry name" value="MFS"/>
</dbReference>
<dbReference type="EMBL" id="CAJNOM010004036">
    <property type="protein sequence ID" value="CAF1651885.1"/>
    <property type="molecule type" value="Genomic_DNA"/>
</dbReference>
<dbReference type="Proteomes" id="UP000663877">
    <property type="component" value="Unassembled WGS sequence"/>
</dbReference>
<feature type="transmembrane region" description="Helical" evidence="1">
    <location>
        <begin position="203"/>
        <end position="222"/>
    </location>
</feature>
<dbReference type="GO" id="GO:0008028">
    <property type="term" value="F:monocarboxylic acid transmembrane transporter activity"/>
    <property type="evidence" value="ECO:0007669"/>
    <property type="project" value="TreeGrafter"/>
</dbReference>
<feature type="transmembrane region" description="Helical" evidence="1">
    <location>
        <begin position="300"/>
        <end position="324"/>
    </location>
</feature>
<feature type="transmembrane region" description="Helical" evidence="1">
    <location>
        <begin position="331"/>
        <end position="352"/>
    </location>
</feature>
<dbReference type="InterPro" id="IPR036259">
    <property type="entry name" value="MFS_trans_sf"/>
</dbReference>
<feature type="non-terminal residue" evidence="2">
    <location>
        <position position="1"/>
    </location>
</feature>
<evidence type="ECO:0000313" key="4">
    <source>
        <dbReference type="Proteomes" id="UP000663832"/>
    </source>
</evidence>
<accession>A0A815V8P7</accession>
<organism evidence="2 5">
    <name type="scientific">Adineta steineri</name>
    <dbReference type="NCBI Taxonomy" id="433720"/>
    <lineage>
        <taxon>Eukaryota</taxon>
        <taxon>Metazoa</taxon>
        <taxon>Spiralia</taxon>
        <taxon>Gnathifera</taxon>
        <taxon>Rotifera</taxon>
        <taxon>Eurotatoria</taxon>
        <taxon>Bdelloidea</taxon>
        <taxon>Adinetida</taxon>
        <taxon>Adinetidae</taxon>
        <taxon>Adineta</taxon>
    </lineage>
</organism>
<sequence length="409" mass="46137">TQQIVSTNDPFSDPIYFVCAVLDPEFKFYWLSQMNYKPVVESQMKQLLIQLILNECDTNGITSFDNIQDTQSSPSELVSNSYATQTVNSSIIKKRKLFQYEDNHNFSLNSRMSPLNEINAYVNDPVGSKFSMYWNNSRLYWLKAVVQRIFSVQASSAPIERVFSQADDELYLETYINQNENYDESIIRQLLAQINLKLLKNNAFALFTVSNFLISLGFFVPYNFAHDLAKDGHVIESHRKFVLMAIGFSTCIGHIIIGYLADQKWMNRLILYNATLIIAGISTIVASFNGSHILSHISYASFFGFFSGGYIDLTSIITVDLVGLNKLSNRIGITLLFQGIATAIGTPVVGAICNVFESHNNPFLWSYFIFGGFVVLSGGILFAIPALIRRQKAQQNITKYQADINVLSH</sequence>
<dbReference type="Proteomes" id="UP000663832">
    <property type="component" value="Unassembled WGS sequence"/>
</dbReference>
<dbReference type="PANTHER" id="PTHR11360">
    <property type="entry name" value="MONOCARBOXYLATE TRANSPORTER"/>
    <property type="match status" value="1"/>
</dbReference>
<dbReference type="InterPro" id="IPR050327">
    <property type="entry name" value="Proton-linked_MCT"/>
</dbReference>
<dbReference type="InterPro" id="IPR012337">
    <property type="entry name" value="RNaseH-like_sf"/>
</dbReference>
<feature type="transmembrane region" description="Helical" evidence="1">
    <location>
        <begin position="242"/>
        <end position="262"/>
    </location>
</feature>
<dbReference type="EMBL" id="CAJNOI010003672">
    <property type="protein sequence ID" value="CAF1526059.1"/>
    <property type="molecule type" value="Genomic_DNA"/>
</dbReference>
<keyword evidence="1" id="KW-1133">Transmembrane helix</keyword>
<evidence type="ECO:0000256" key="1">
    <source>
        <dbReference type="SAM" id="Phobius"/>
    </source>
</evidence>
<keyword evidence="1" id="KW-0472">Membrane</keyword>
<dbReference type="AlphaFoldDB" id="A0A815V8P7"/>
<dbReference type="Pfam" id="PF07690">
    <property type="entry name" value="MFS_1"/>
    <property type="match status" value="1"/>
</dbReference>
<comment type="caution">
    <text evidence="2">The sequence shown here is derived from an EMBL/GenBank/DDBJ whole genome shotgun (WGS) entry which is preliminary data.</text>
</comment>
<evidence type="ECO:0000313" key="2">
    <source>
        <dbReference type="EMBL" id="CAF1526059.1"/>
    </source>
</evidence>
<protein>
    <submittedName>
        <fullName evidence="2">Uncharacterized protein</fullName>
    </submittedName>
</protein>
<keyword evidence="4" id="KW-1185">Reference proteome</keyword>
<feature type="transmembrane region" description="Helical" evidence="1">
    <location>
        <begin position="269"/>
        <end position="288"/>
    </location>
</feature>
<dbReference type="PANTHER" id="PTHR11360:SF284">
    <property type="entry name" value="EG:103B4.3 PROTEIN-RELATED"/>
    <property type="match status" value="1"/>
</dbReference>
<dbReference type="SUPFAM" id="SSF53098">
    <property type="entry name" value="Ribonuclease H-like"/>
    <property type="match status" value="1"/>
</dbReference>
<proteinExistence type="predicted"/>
<feature type="transmembrane region" description="Helical" evidence="1">
    <location>
        <begin position="364"/>
        <end position="388"/>
    </location>
</feature>
<evidence type="ECO:0000313" key="3">
    <source>
        <dbReference type="EMBL" id="CAF1651885.1"/>
    </source>
</evidence>
<dbReference type="Gene3D" id="1.20.1250.20">
    <property type="entry name" value="MFS general substrate transporter like domains"/>
    <property type="match status" value="1"/>
</dbReference>
<dbReference type="SUPFAM" id="SSF103473">
    <property type="entry name" value="MFS general substrate transporter"/>
    <property type="match status" value="1"/>
</dbReference>